<dbReference type="PANTHER" id="PTHR46128:SF211">
    <property type="entry name" value="PENTACOTRIPEPTIDE-REPEAT REGION OF PRORP DOMAIN-CONTAINING PROTEIN"/>
    <property type="match status" value="1"/>
</dbReference>
<evidence type="ECO:0008006" key="7">
    <source>
        <dbReference type="Google" id="ProtNLM"/>
    </source>
</evidence>
<evidence type="ECO:0000256" key="2">
    <source>
        <dbReference type="PROSITE-ProRule" id="PRU00708"/>
    </source>
</evidence>
<dbReference type="EMBL" id="QEAM01000250">
    <property type="protein sequence ID" value="TPX42855.1"/>
    <property type="molecule type" value="Genomic_DNA"/>
</dbReference>
<feature type="compositionally biased region" description="Polar residues" evidence="3">
    <location>
        <begin position="125"/>
        <end position="137"/>
    </location>
</feature>
<feature type="region of interest" description="Disordered" evidence="3">
    <location>
        <begin position="29"/>
        <end position="170"/>
    </location>
</feature>
<feature type="repeat" description="PPR" evidence="2">
    <location>
        <begin position="417"/>
        <end position="451"/>
    </location>
</feature>
<dbReference type="Pfam" id="PF01535">
    <property type="entry name" value="PPR"/>
    <property type="match status" value="3"/>
</dbReference>
<dbReference type="PROSITE" id="PS51375">
    <property type="entry name" value="PPR"/>
    <property type="match status" value="7"/>
</dbReference>
<feature type="compositionally biased region" description="Low complexity" evidence="3">
    <location>
        <begin position="48"/>
        <end position="57"/>
    </location>
</feature>
<dbReference type="InterPro" id="IPR050872">
    <property type="entry name" value="PPR_P_subfamily"/>
</dbReference>
<dbReference type="PANTHER" id="PTHR46128">
    <property type="entry name" value="MITOCHONDRIAL GROUP I INTRON SPLICING FACTOR CCM1"/>
    <property type="match status" value="1"/>
</dbReference>
<protein>
    <recommendedName>
        <fullName evidence="7">Pentacotripeptide-repeat region of PRORP domain-containing protein</fullName>
    </recommendedName>
</protein>
<dbReference type="AlphaFoldDB" id="A0A507CUY0"/>
<proteinExistence type="inferred from homology"/>
<evidence type="ECO:0000313" key="6">
    <source>
        <dbReference type="Proteomes" id="UP000320475"/>
    </source>
</evidence>
<sequence length="998" mass="110592">MSSLPAKFGFAASYKKLFVQLEDMLVKNSIPDSASSTPHIPLRPPPSASRTSSPSSADKFYASDSPTPKSGTIAGKPRTDGRPTGGHFIDNACLQTQSVRAPPRQTLPIRKSTAAAASVPDVTRSAPNSVKPLSSVTAEPLSIYRRPSTRPLKGLDIRSEPPASSALSPPLSVQIDSAAPDLESPKPPVLAQLDTTTIPHQQKQPLPTPTDIVNSLTAMLLEYREDAKNHGGISPDGDYYHHALWKKLATIIKDENCIRLLDQDTCQKMMIVTSFLKVSRVEERIRCILKICEGLGYNIGRMGFHLLMKSVIRKPYGLSYCQRVINEMEQSGNKPNQRTYILYLEALLHNTSVRKGVKWVEHAVAQVPVTTGPTNTNDDFVVQGTVEVTQTDNTDRVNNDDDDTSPLITKQSTLQRDIYVYTALMKGFYREGRFKDALCYAEKARNEGLAFIDGTHVIIMKTYIKLKDLAAATHYFEELIAKGTVRNRIMYEVMIEGWLSLLQPTKQRKHPQAYSGDALSLGNLLRSSNNRCNVSTTINPGVEPQEANVEAAVSSPVNPGASNGTPTDDNYYLQMATKMYRDMVRKGIAPGVHTYTIFMSTHLRQQQYGAVLALYKDLLAQKLHPSVIAYTMAMTAAMALHDFNLVEKLFEQARQIDDGVLDLQIYSTYLSSLGKAGKSERVDQVFQEILQAGLVPNLFTWDTYLHSKCAGGDVISAERVVDQMQARGWSKSVRIYNMLIYAHCVAGNVTAATHRLIEMRSTGLQPDIMTYNTLIWGHHRNGDVEGGMQRYTQMLSAGIEPDKATFNILIAANARRLDAIGAMDAFQQLLSSNMRPDLYSLVPLMDVHAHRGNISIVKDGINMLREHDMPTTAPLNILLGFKSRNNDLKGLVEEFFNATQAATTEPIPPDIRTFDILVRAFGTIGDAVQAQQWFDEAIKYDIKPDTMLYNALLHAYVKAGDVDGAHRVYNQMHLNGLKPDMATWSILPPKSLIPPTAI</sequence>
<dbReference type="EMBL" id="QEAM01000250">
    <property type="protein sequence ID" value="TPX42851.1"/>
    <property type="molecule type" value="Genomic_DNA"/>
</dbReference>
<feature type="repeat" description="PPR" evidence="2">
    <location>
        <begin position="697"/>
        <end position="731"/>
    </location>
</feature>
<evidence type="ECO:0000313" key="4">
    <source>
        <dbReference type="EMBL" id="TPX42851.1"/>
    </source>
</evidence>
<reference evidence="4 6" key="1">
    <citation type="journal article" date="2019" name="Sci. Rep.">
        <title>Comparative genomics of chytrid fungi reveal insights into the obligate biotrophic and pathogenic lifestyle of Synchytrium endobioticum.</title>
        <authorList>
            <person name="van de Vossenberg B.T.L.H."/>
            <person name="Warris S."/>
            <person name="Nguyen H.D.T."/>
            <person name="van Gent-Pelzer M.P.E."/>
            <person name="Joly D.L."/>
            <person name="van de Geest H.C."/>
            <person name="Bonants P.J.M."/>
            <person name="Smith D.S."/>
            <person name="Levesque C.A."/>
            <person name="van der Lee T.A.J."/>
        </authorList>
    </citation>
    <scope>NUCLEOTIDE SEQUENCE [LARGE SCALE GENOMIC DNA]</scope>
    <source>
        <strain evidence="4 6">LEV6574</strain>
    </source>
</reference>
<evidence type="ECO:0000313" key="5">
    <source>
        <dbReference type="EMBL" id="TPX42855.1"/>
    </source>
</evidence>
<name>A0A507CUY0_9FUNG</name>
<dbReference type="InterPro" id="IPR011990">
    <property type="entry name" value="TPR-like_helical_dom_sf"/>
</dbReference>
<feature type="compositionally biased region" description="Low complexity" evidence="3">
    <location>
        <begin position="161"/>
        <end position="170"/>
    </location>
</feature>
<dbReference type="Proteomes" id="UP000320475">
    <property type="component" value="Unassembled WGS sequence"/>
</dbReference>
<dbReference type="OrthoDB" id="185373at2759"/>
<feature type="repeat" description="PPR" evidence="2">
    <location>
        <begin position="767"/>
        <end position="801"/>
    </location>
</feature>
<dbReference type="Gene3D" id="1.25.40.10">
    <property type="entry name" value="Tetratricopeptide repeat domain"/>
    <property type="match status" value="4"/>
</dbReference>
<dbReference type="InterPro" id="IPR002885">
    <property type="entry name" value="PPR_rpt"/>
</dbReference>
<dbReference type="Pfam" id="PF13041">
    <property type="entry name" value="PPR_2"/>
    <property type="match status" value="2"/>
</dbReference>
<dbReference type="Pfam" id="PF13812">
    <property type="entry name" value="PPR_3"/>
    <property type="match status" value="1"/>
</dbReference>
<feature type="repeat" description="PPR" evidence="2">
    <location>
        <begin position="732"/>
        <end position="766"/>
    </location>
</feature>
<gene>
    <name evidence="4" type="ORF">SeLEV6574_g05372</name>
    <name evidence="5" type="ORF">SeLEV6574_g05378</name>
</gene>
<feature type="repeat" description="PPR" evidence="2">
    <location>
        <begin position="910"/>
        <end position="944"/>
    </location>
</feature>
<evidence type="ECO:0000256" key="1">
    <source>
        <dbReference type="ARBA" id="ARBA00007626"/>
    </source>
</evidence>
<organism evidence="4 6">
    <name type="scientific">Synchytrium endobioticum</name>
    <dbReference type="NCBI Taxonomy" id="286115"/>
    <lineage>
        <taxon>Eukaryota</taxon>
        <taxon>Fungi</taxon>
        <taxon>Fungi incertae sedis</taxon>
        <taxon>Chytridiomycota</taxon>
        <taxon>Chytridiomycota incertae sedis</taxon>
        <taxon>Chytridiomycetes</taxon>
        <taxon>Synchytriales</taxon>
        <taxon>Synchytriaceae</taxon>
        <taxon>Synchytrium</taxon>
    </lineage>
</organism>
<feature type="repeat" description="PPR" evidence="2">
    <location>
        <begin position="945"/>
        <end position="979"/>
    </location>
</feature>
<comment type="caution">
    <text evidence="4">The sequence shown here is derived from an EMBL/GenBank/DDBJ whole genome shotgun (WGS) entry which is preliminary data.</text>
</comment>
<evidence type="ECO:0000256" key="3">
    <source>
        <dbReference type="SAM" id="MobiDB-lite"/>
    </source>
</evidence>
<dbReference type="NCBIfam" id="TIGR00756">
    <property type="entry name" value="PPR"/>
    <property type="match status" value="4"/>
</dbReference>
<comment type="similarity">
    <text evidence="1">Belongs to the PPR family. P subfamily.</text>
</comment>
<feature type="repeat" description="PPR" evidence="2">
    <location>
        <begin position="662"/>
        <end position="696"/>
    </location>
</feature>
<dbReference type="VEuPathDB" id="FungiDB:SeMB42_g05784"/>
<accession>A0A507CUY0</accession>